<gene>
    <name evidence="3" type="ORF">RM50_09990</name>
</gene>
<dbReference type="Proteomes" id="UP000031196">
    <property type="component" value="Unassembled WGS sequence"/>
</dbReference>
<protein>
    <recommendedName>
        <fullName evidence="2">SPW repeat-containing integral membrane domain-containing protein</fullName>
    </recommendedName>
</protein>
<feature type="transmembrane region" description="Helical" evidence="1">
    <location>
        <begin position="31"/>
        <end position="49"/>
    </location>
</feature>
<accession>A0A0B4D024</accession>
<keyword evidence="1" id="KW-1133">Transmembrane helix</keyword>
<keyword evidence="1" id="KW-0812">Transmembrane</keyword>
<dbReference type="RefSeq" id="WP_043452311.1">
    <property type="nucleotide sequence ID" value="NZ_JBFBKS010000001.1"/>
</dbReference>
<evidence type="ECO:0000313" key="3">
    <source>
        <dbReference type="EMBL" id="KIC66734.1"/>
    </source>
</evidence>
<feature type="transmembrane region" description="Helical" evidence="1">
    <location>
        <begin position="7"/>
        <end position="25"/>
    </location>
</feature>
<dbReference type="Pfam" id="PF03779">
    <property type="entry name" value="SPW"/>
    <property type="match status" value="1"/>
</dbReference>
<comment type="caution">
    <text evidence="3">The sequence shown here is derived from an EMBL/GenBank/DDBJ whole genome shotgun (WGS) entry which is preliminary data.</text>
</comment>
<evidence type="ECO:0000259" key="2">
    <source>
        <dbReference type="Pfam" id="PF03779"/>
    </source>
</evidence>
<reference evidence="3 4" key="1">
    <citation type="submission" date="2014-12" db="EMBL/GenBank/DDBJ databases">
        <title>Genome sequencing of Arthrobacter phenanthrenivorans SWC37.</title>
        <authorList>
            <person name="Tan P.W."/>
            <person name="Chan K.-G."/>
        </authorList>
    </citation>
    <scope>NUCLEOTIDE SEQUENCE [LARGE SCALE GENOMIC DNA]</scope>
    <source>
        <strain evidence="3 4">SWC37</strain>
    </source>
</reference>
<dbReference type="AlphaFoldDB" id="A0A0B4D024"/>
<keyword evidence="1" id="KW-0472">Membrane</keyword>
<evidence type="ECO:0000256" key="1">
    <source>
        <dbReference type="SAM" id="Phobius"/>
    </source>
</evidence>
<feature type="domain" description="SPW repeat-containing integral membrane" evidence="2">
    <location>
        <begin position="7"/>
        <end position="100"/>
    </location>
</feature>
<organism evidence="3 4">
    <name type="scientific">Pseudarthrobacter phenanthrenivorans</name>
    <name type="common">Arthrobacter phenanthrenivorans</name>
    <dbReference type="NCBI Taxonomy" id="361575"/>
    <lineage>
        <taxon>Bacteria</taxon>
        <taxon>Bacillati</taxon>
        <taxon>Actinomycetota</taxon>
        <taxon>Actinomycetes</taxon>
        <taxon>Micrococcales</taxon>
        <taxon>Micrococcaceae</taxon>
        <taxon>Pseudarthrobacter</taxon>
    </lineage>
</organism>
<feature type="transmembrane region" description="Helical" evidence="1">
    <location>
        <begin position="85"/>
        <end position="104"/>
    </location>
</feature>
<dbReference type="OrthoDB" id="32521at2"/>
<name>A0A0B4D024_PSEPS</name>
<dbReference type="InterPro" id="IPR005530">
    <property type="entry name" value="SPW"/>
</dbReference>
<dbReference type="EMBL" id="JWTB01000019">
    <property type="protein sequence ID" value="KIC66734.1"/>
    <property type="molecule type" value="Genomic_DNA"/>
</dbReference>
<sequence>MKKWYRWQDYVTVAAGLFTAIAVLWTRQQNMSTTFMLLFGGLLIISGIINLAMPGTPVMEYAQAVLAALLVLSPWLGSYTGATGAAWTSWIAGAVALVVTAVAIKPSTDAHRNLRISH</sequence>
<evidence type="ECO:0000313" key="4">
    <source>
        <dbReference type="Proteomes" id="UP000031196"/>
    </source>
</evidence>
<proteinExistence type="predicted"/>